<dbReference type="EMBL" id="AP029022">
    <property type="protein sequence ID" value="BEV05956.1"/>
    <property type="molecule type" value="Genomic_DNA"/>
</dbReference>
<dbReference type="InterPro" id="IPR038468">
    <property type="entry name" value="MmpS_C"/>
</dbReference>
<feature type="signal peptide" evidence="1">
    <location>
        <begin position="1"/>
        <end position="27"/>
    </location>
</feature>
<sequence length="131" mass="14302">MKTIKTLSTFLLLAFSALFLISCRSDSSDDNSGGSSYPKQVSITYRITSTTTSSLLHIGYKNETGGTTDVNNPSLPFTKTFTRMVNQFDNLSLSCSSNTTQTVKLEILVDNKVVNFTDNTSTISSVAYVFP</sequence>
<proteinExistence type="predicted"/>
<dbReference type="Proteomes" id="UP001380186">
    <property type="component" value="Chromosome"/>
</dbReference>
<evidence type="ECO:0000313" key="2">
    <source>
        <dbReference type="EMBL" id="BEV05956.1"/>
    </source>
</evidence>
<organism evidence="2 3">
    <name type="scientific">Chryseobacterium gambrini</name>
    <dbReference type="NCBI Taxonomy" id="373672"/>
    <lineage>
        <taxon>Bacteria</taxon>
        <taxon>Pseudomonadati</taxon>
        <taxon>Bacteroidota</taxon>
        <taxon>Flavobacteriia</taxon>
        <taxon>Flavobacteriales</taxon>
        <taxon>Weeksellaceae</taxon>
        <taxon>Chryseobacterium group</taxon>
        <taxon>Chryseobacterium</taxon>
    </lineage>
</organism>
<dbReference type="PROSITE" id="PS51257">
    <property type="entry name" value="PROKAR_LIPOPROTEIN"/>
    <property type="match status" value="1"/>
</dbReference>
<reference evidence="2 3" key="1">
    <citation type="journal article" date="2020" name="Microbes Environ.">
        <title>Synthetic bacterial community of duckweed: a simple and stable system to study plant-microbe interactions.</title>
        <authorList>
            <person name="Ishizawa H."/>
            <person name="Tada M."/>
            <person name="Kuroda M."/>
            <person name="Inoue D."/>
            <person name="Futamata H."/>
            <person name="Ike M."/>
        </authorList>
    </citation>
    <scope>NUCLEOTIDE SEQUENCE [LARGE SCALE GENOMIC DNA]</scope>
    <source>
        <strain evidence="2 3">DW100</strain>
    </source>
</reference>
<accession>A0ABM8KB95</accession>
<feature type="chain" id="PRO_5046415683" description="Lipoprotein" evidence="1">
    <location>
        <begin position="28"/>
        <end position="131"/>
    </location>
</feature>
<dbReference type="Gene3D" id="2.60.40.2880">
    <property type="entry name" value="MmpS1-5, C-terminal soluble domain"/>
    <property type="match status" value="1"/>
</dbReference>
<evidence type="ECO:0000313" key="3">
    <source>
        <dbReference type="Proteomes" id="UP001380186"/>
    </source>
</evidence>
<keyword evidence="3" id="KW-1185">Reference proteome</keyword>
<gene>
    <name evidence="2" type="ORF">CRDW_33300</name>
</gene>
<evidence type="ECO:0000256" key="1">
    <source>
        <dbReference type="SAM" id="SignalP"/>
    </source>
</evidence>
<protein>
    <recommendedName>
        <fullName evidence="4">Lipoprotein</fullName>
    </recommendedName>
</protein>
<dbReference type="RefSeq" id="WP_338613349.1">
    <property type="nucleotide sequence ID" value="NZ_AP029022.1"/>
</dbReference>
<name>A0ABM8KB95_9FLAO</name>
<keyword evidence="1" id="KW-0732">Signal</keyword>
<evidence type="ECO:0008006" key="4">
    <source>
        <dbReference type="Google" id="ProtNLM"/>
    </source>
</evidence>